<dbReference type="RefSeq" id="XP_021873344.1">
    <property type="nucleotide sequence ID" value="XM_022014567.1"/>
</dbReference>
<dbReference type="GeneID" id="33556375"/>
<evidence type="ECO:0000256" key="1">
    <source>
        <dbReference type="SAM" id="MobiDB-lite"/>
    </source>
</evidence>
<accession>A0A1Y1UNH2</accession>
<dbReference type="EMBL" id="NBSH01000002">
    <property type="protein sequence ID" value="ORX39559.1"/>
    <property type="molecule type" value="Genomic_DNA"/>
</dbReference>
<feature type="region of interest" description="Disordered" evidence="1">
    <location>
        <begin position="255"/>
        <end position="290"/>
    </location>
</feature>
<dbReference type="InParanoid" id="A0A1Y1UNH2"/>
<sequence>MLPLIRAWTRQPLQVSIELYQSPVILYDQADETSSSDIPGGAVNHIGASISLSSETEVAIGGVTLIRQVLLRRKKPKVKEWTEWVELQRAEFAVMGEYKLNGKHKTDAYIPVPWRLPETRHTTFDQIVHLLTAIVHDLSPLYTPVTADPSRLDLSEDMDDSLASVRRPRKGVLALCHLPIDIVHCPSLRGDTPQLEGEQIVRLSDSGKVSIKAASRLFVLGSNVDISLDFENLTQDTTIHAISVILIQETFTPPQEALPDLSRPTNIDSDETPAPSEAEDVSPATRGRRRRRPMLTRLSNIWAQFKEKPALPQSSVIDEYALISEGVQSTLHGHGSSAMNGFLWRGAAGRILDARRTSESDVYIDDSKTQHVEEPGHAASDFMERTTTTFRFHRRIRLPSEVNGAHHSTSTMSSVLAKVGHRLVVDIIYSVLGQDELGRKASQVEGSMRRLTTKFEIDLPPCGLTPSSLQPPSYRTTRVMQRPSPRLALRRLPSTTPSYHSMEHSPTRHTAITFAPAPTMSRLERHLSATSQTTARSIDDVIWHIEEIAHSRAFRASNGRVIAPKRVFYSESDIKTAAARHKKERGHCACSLS</sequence>
<comment type="caution">
    <text evidence="2">The sequence shown here is derived from an EMBL/GenBank/DDBJ whole genome shotgun (WGS) entry which is preliminary data.</text>
</comment>
<keyword evidence="3" id="KW-1185">Reference proteome</keyword>
<gene>
    <name evidence="2" type="ORF">BD324DRAFT_614152</name>
</gene>
<dbReference type="OrthoDB" id="2583313at2759"/>
<name>A0A1Y1UNH2_9TREE</name>
<protein>
    <submittedName>
        <fullName evidence="2">Uncharacterized protein</fullName>
    </submittedName>
</protein>
<dbReference type="Proteomes" id="UP000193218">
    <property type="component" value="Unassembled WGS sequence"/>
</dbReference>
<dbReference type="AlphaFoldDB" id="A0A1Y1UNH2"/>
<proteinExistence type="predicted"/>
<dbReference type="STRING" id="4999.A0A1Y1UNH2"/>
<organism evidence="2 3">
    <name type="scientific">Kockovaella imperatae</name>
    <dbReference type="NCBI Taxonomy" id="4999"/>
    <lineage>
        <taxon>Eukaryota</taxon>
        <taxon>Fungi</taxon>
        <taxon>Dikarya</taxon>
        <taxon>Basidiomycota</taxon>
        <taxon>Agaricomycotina</taxon>
        <taxon>Tremellomycetes</taxon>
        <taxon>Tremellales</taxon>
        <taxon>Cuniculitremaceae</taxon>
        <taxon>Kockovaella</taxon>
    </lineage>
</organism>
<evidence type="ECO:0000313" key="2">
    <source>
        <dbReference type="EMBL" id="ORX39559.1"/>
    </source>
</evidence>
<reference evidence="2 3" key="1">
    <citation type="submission" date="2017-03" db="EMBL/GenBank/DDBJ databases">
        <title>Widespread Adenine N6-methylation of Active Genes in Fungi.</title>
        <authorList>
            <consortium name="DOE Joint Genome Institute"/>
            <person name="Mondo S.J."/>
            <person name="Dannebaum R.O."/>
            <person name="Kuo R.C."/>
            <person name="Louie K.B."/>
            <person name="Bewick A.J."/>
            <person name="Labutti K."/>
            <person name="Haridas S."/>
            <person name="Kuo A."/>
            <person name="Salamov A."/>
            <person name="Ahrendt S.R."/>
            <person name="Lau R."/>
            <person name="Bowen B.P."/>
            <person name="Lipzen A."/>
            <person name="Sullivan W."/>
            <person name="Andreopoulos W.B."/>
            <person name="Clum A."/>
            <person name="Lindquist E."/>
            <person name="Daum C."/>
            <person name="Northen T.R."/>
            <person name="Ramamoorthy G."/>
            <person name="Schmitz R.J."/>
            <person name="Gryganskyi A."/>
            <person name="Culley D."/>
            <person name="Magnuson J."/>
            <person name="James T.Y."/>
            <person name="O'Malley M.A."/>
            <person name="Stajich J.E."/>
            <person name="Spatafora J.W."/>
            <person name="Visel A."/>
            <person name="Grigoriev I.V."/>
        </authorList>
    </citation>
    <scope>NUCLEOTIDE SEQUENCE [LARGE SCALE GENOMIC DNA]</scope>
    <source>
        <strain evidence="2 3">NRRL Y-17943</strain>
    </source>
</reference>
<evidence type="ECO:0000313" key="3">
    <source>
        <dbReference type="Proteomes" id="UP000193218"/>
    </source>
</evidence>